<evidence type="ECO:0000313" key="1">
    <source>
        <dbReference type="EMBL" id="ADE82683.1"/>
    </source>
</evidence>
<organism evidence="1 2">
    <name type="scientific">Xylanibacter ruminicola (strain ATCC 19189 / DSM 19721 / CIP 105475 / JCM 8958 / 23)</name>
    <name type="common">Prevotella ruminicola</name>
    <dbReference type="NCBI Taxonomy" id="264731"/>
    <lineage>
        <taxon>Bacteria</taxon>
        <taxon>Pseudomonadati</taxon>
        <taxon>Bacteroidota</taxon>
        <taxon>Bacteroidia</taxon>
        <taxon>Bacteroidales</taxon>
        <taxon>Prevotellaceae</taxon>
        <taxon>Xylanibacter</taxon>
    </lineage>
</organism>
<reference evidence="1 2" key="1">
    <citation type="journal article" date="2010" name="Microb. Ecol.">
        <title>Comparative genome analysis of Prevotella ruminicola and Prevotella bryantii: insights into their environmental niche.</title>
        <authorList>
            <consortium name="North American Consortium for Rumen Bacteria"/>
            <person name="Purushe J."/>
            <person name="Fouts D.E."/>
            <person name="Morrison M."/>
            <person name="White B.A."/>
            <person name="Mackie R.I."/>
            <person name="Coutinho P.M."/>
            <person name="Henrissat B."/>
            <person name="Nelson K.E."/>
        </authorList>
    </citation>
    <scope>NUCLEOTIDE SEQUENCE [LARGE SCALE GENOMIC DNA]</scope>
    <source>
        <strain evidence="2">ATCC 19189 / JCM 8958 / 23</strain>
    </source>
</reference>
<name>D5EWX6_XYLR2</name>
<keyword evidence="2" id="KW-1185">Reference proteome</keyword>
<protein>
    <submittedName>
        <fullName evidence="1">Uncharacterized protein</fullName>
    </submittedName>
</protein>
<dbReference type="KEGG" id="pru:PRU_0364"/>
<dbReference type="HOGENOM" id="CLU_123271_0_0_10"/>
<dbReference type="EMBL" id="CP002006">
    <property type="protein sequence ID" value="ADE82683.1"/>
    <property type="molecule type" value="Genomic_DNA"/>
</dbReference>
<dbReference type="eggNOG" id="ENOG5032ZB3">
    <property type="taxonomic scope" value="Bacteria"/>
</dbReference>
<proteinExistence type="predicted"/>
<gene>
    <name evidence="1" type="ordered locus">PRU_0364</name>
</gene>
<accession>D5EWX6</accession>
<dbReference type="AlphaFoldDB" id="D5EWX6"/>
<dbReference type="Proteomes" id="UP000000927">
    <property type="component" value="Chromosome"/>
</dbReference>
<evidence type="ECO:0000313" key="2">
    <source>
        <dbReference type="Proteomes" id="UP000000927"/>
    </source>
</evidence>
<dbReference type="STRING" id="264731.PRU_0364"/>
<sequence length="137" mass="15773">MYMSRGIRNCNPLNIRRSADQWKGLSAQQTDVAFCQFKQMEYGWRAALVLLTRTYYHKYRLYTIRKIVEKWAPPTENNTEAYISNVSATTGIGPDDDLGDPQQHPANWLLLAAAMAIQENGPNCRDPIPLLRAWRML</sequence>